<keyword evidence="5" id="KW-0680">Restriction system</keyword>
<keyword evidence="4" id="KW-0949">S-adenosyl-L-methionine</keyword>
<dbReference type="Pfam" id="PF02384">
    <property type="entry name" value="N6_Mtase"/>
    <property type="match status" value="1"/>
</dbReference>
<dbReference type="InterPro" id="IPR051537">
    <property type="entry name" value="DNA_Adenine_Mtase"/>
</dbReference>
<feature type="coiled-coil region" evidence="7">
    <location>
        <begin position="101"/>
        <end position="128"/>
    </location>
</feature>
<name>A0A645E1E9_9ZZZZ</name>
<dbReference type="GO" id="GO:0032259">
    <property type="term" value="P:methylation"/>
    <property type="evidence" value="ECO:0007669"/>
    <property type="project" value="UniProtKB-KW"/>
</dbReference>
<protein>
    <recommendedName>
        <fullName evidence="1">site-specific DNA-methyltransferase (adenine-specific)</fullName>
        <ecNumber evidence="1">2.1.1.72</ecNumber>
    </recommendedName>
</protein>
<dbReference type="EC" id="2.1.1.72" evidence="1"/>
<evidence type="ECO:0000256" key="2">
    <source>
        <dbReference type="ARBA" id="ARBA00022603"/>
    </source>
</evidence>
<evidence type="ECO:0000259" key="8">
    <source>
        <dbReference type="Pfam" id="PF02384"/>
    </source>
</evidence>
<sequence>MNLFYGTGIPAAILLFNKGKKEARHGTDILFIDASRDFAQDAKQNKLRPQDIEKIVETFRKFEDVPKYARRVTFEEVKENDFNLNIPRYVDTFEPEAPVDLKKVQKEITRLEDELVGVRKEIGRYLKELGL</sequence>
<comment type="catalytic activity">
    <reaction evidence="6">
        <text>a 2'-deoxyadenosine in DNA + S-adenosyl-L-methionine = an N(6)-methyl-2'-deoxyadenosine in DNA + S-adenosyl-L-homocysteine + H(+)</text>
        <dbReference type="Rhea" id="RHEA:15197"/>
        <dbReference type="Rhea" id="RHEA-COMP:12418"/>
        <dbReference type="Rhea" id="RHEA-COMP:12419"/>
        <dbReference type="ChEBI" id="CHEBI:15378"/>
        <dbReference type="ChEBI" id="CHEBI:57856"/>
        <dbReference type="ChEBI" id="CHEBI:59789"/>
        <dbReference type="ChEBI" id="CHEBI:90615"/>
        <dbReference type="ChEBI" id="CHEBI:90616"/>
        <dbReference type="EC" id="2.1.1.72"/>
    </reaction>
</comment>
<proteinExistence type="predicted"/>
<dbReference type="EMBL" id="VSSQ01041885">
    <property type="protein sequence ID" value="MPM95381.1"/>
    <property type="molecule type" value="Genomic_DNA"/>
</dbReference>
<dbReference type="PANTHER" id="PTHR42933:SF3">
    <property type="entry name" value="TYPE I RESTRICTION ENZYME MJAVIII METHYLASE SUBUNIT"/>
    <property type="match status" value="1"/>
</dbReference>
<evidence type="ECO:0000256" key="7">
    <source>
        <dbReference type="SAM" id="Coils"/>
    </source>
</evidence>
<dbReference type="Gene3D" id="3.40.50.150">
    <property type="entry name" value="Vaccinia Virus protein VP39"/>
    <property type="match status" value="1"/>
</dbReference>
<evidence type="ECO:0000256" key="1">
    <source>
        <dbReference type="ARBA" id="ARBA00011900"/>
    </source>
</evidence>
<feature type="domain" description="DNA methylase adenine-specific" evidence="8">
    <location>
        <begin position="2"/>
        <end position="94"/>
    </location>
</feature>
<dbReference type="GO" id="GO:0008170">
    <property type="term" value="F:N-methyltransferase activity"/>
    <property type="evidence" value="ECO:0007669"/>
    <property type="project" value="InterPro"/>
</dbReference>
<evidence type="ECO:0000256" key="3">
    <source>
        <dbReference type="ARBA" id="ARBA00022679"/>
    </source>
</evidence>
<dbReference type="SUPFAM" id="SSF53335">
    <property type="entry name" value="S-adenosyl-L-methionine-dependent methyltransferases"/>
    <property type="match status" value="1"/>
</dbReference>
<reference evidence="9" key="1">
    <citation type="submission" date="2019-08" db="EMBL/GenBank/DDBJ databases">
        <authorList>
            <person name="Kucharzyk K."/>
            <person name="Murdoch R.W."/>
            <person name="Higgins S."/>
            <person name="Loffler F."/>
        </authorList>
    </citation>
    <scope>NUCLEOTIDE SEQUENCE</scope>
</reference>
<dbReference type="GO" id="GO:0009307">
    <property type="term" value="P:DNA restriction-modification system"/>
    <property type="evidence" value="ECO:0007669"/>
    <property type="project" value="UniProtKB-KW"/>
</dbReference>
<accession>A0A645E1E9</accession>
<comment type="caution">
    <text evidence="9">The sequence shown here is derived from an EMBL/GenBank/DDBJ whole genome shotgun (WGS) entry which is preliminary data.</text>
</comment>
<dbReference type="GO" id="GO:0009007">
    <property type="term" value="F:site-specific DNA-methyltransferase (adenine-specific) activity"/>
    <property type="evidence" value="ECO:0007669"/>
    <property type="project" value="UniProtKB-EC"/>
</dbReference>
<keyword evidence="7" id="KW-0175">Coiled coil</keyword>
<evidence type="ECO:0000256" key="5">
    <source>
        <dbReference type="ARBA" id="ARBA00022747"/>
    </source>
</evidence>
<evidence type="ECO:0000256" key="6">
    <source>
        <dbReference type="ARBA" id="ARBA00047942"/>
    </source>
</evidence>
<dbReference type="AlphaFoldDB" id="A0A645E1E9"/>
<dbReference type="InterPro" id="IPR029063">
    <property type="entry name" value="SAM-dependent_MTases_sf"/>
</dbReference>
<gene>
    <name evidence="9" type="ORF">SDC9_142535</name>
</gene>
<evidence type="ECO:0000256" key="4">
    <source>
        <dbReference type="ARBA" id="ARBA00022691"/>
    </source>
</evidence>
<dbReference type="GO" id="GO:0003677">
    <property type="term" value="F:DNA binding"/>
    <property type="evidence" value="ECO:0007669"/>
    <property type="project" value="InterPro"/>
</dbReference>
<dbReference type="InterPro" id="IPR003356">
    <property type="entry name" value="DNA_methylase_A-5"/>
</dbReference>
<keyword evidence="3" id="KW-0808">Transferase</keyword>
<dbReference type="PANTHER" id="PTHR42933">
    <property type="entry name" value="SLR6095 PROTEIN"/>
    <property type="match status" value="1"/>
</dbReference>
<keyword evidence="2" id="KW-0489">Methyltransferase</keyword>
<evidence type="ECO:0000313" key="9">
    <source>
        <dbReference type="EMBL" id="MPM95381.1"/>
    </source>
</evidence>
<organism evidence="9">
    <name type="scientific">bioreactor metagenome</name>
    <dbReference type="NCBI Taxonomy" id="1076179"/>
    <lineage>
        <taxon>unclassified sequences</taxon>
        <taxon>metagenomes</taxon>
        <taxon>ecological metagenomes</taxon>
    </lineage>
</organism>